<reference evidence="2" key="1">
    <citation type="journal article" date="2019" name="Int. J. Syst. Evol. Microbiol.">
        <title>The Global Catalogue of Microorganisms (GCM) 10K type strain sequencing project: providing services to taxonomists for standard genome sequencing and annotation.</title>
        <authorList>
            <consortium name="The Broad Institute Genomics Platform"/>
            <consortium name="The Broad Institute Genome Sequencing Center for Infectious Disease"/>
            <person name="Wu L."/>
            <person name="Ma J."/>
        </authorList>
    </citation>
    <scope>NUCLEOTIDE SEQUENCE [LARGE SCALE GENOMIC DNA]</scope>
    <source>
        <strain evidence="2">JCM 17695</strain>
    </source>
</reference>
<dbReference type="Proteomes" id="UP001596512">
    <property type="component" value="Unassembled WGS sequence"/>
</dbReference>
<dbReference type="Pfam" id="PF13350">
    <property type="entry name" value="Y_phosphatase3"/>
    <property type="match status" value="1"/>
</dbReference>
<dbReference type="GO" id="GO:0004725">
    <property type="term" value="F:protein tyrosine phosphatase activity"/>
    <property type="evidence" value="ECO:0007669"/>
    <property type="project" value="UniProtKB-EC"/>
</dbReference>
<dbReference type="InterPro" id="IPR029021">
    <property type="entry name" value="Prot-tyrosine_phosphatase-like"/>
</dbReference>
<name>A0ABW2TT78_9PSEU</name>
<evidence type="ECO:0000313" key="1">
    <source>
        <dbReference type="EMBL" id="MFC7616334.1"/>
    </source>
</evidence>
<gene>
    <name evidence="1" type="ORF">ACFQV2_25540</name>
</gene>
<accession>A0ABW2TT78</accession>
<dbReference type="InterPro" id="IPR026893">
    <property type="entry name" value="Tyr/Ser_Pase_IphP-type"/>
</dbReference>
<dbReference type="EMBL" id="JBHTEY010000004">
    <property type="protein sequence ID" value="MFC7616334.1"/>
    <property type="molecule type" value="Genomic_DNA"/>
</dbReference>
<organism evidence="1 2">
    <name type="scientific">Actinokineospora soli</name>
    <dbReference type="NCBI Taxonomy" id="1048753"/>
    <lineage>
        <taxon>Bacteria</taxon>
        <taxon>Bacillati</taxon>
        <taxon>Actinomycetota</taxon>
        <taxon>Actinomycetes</taxon>
        <taxon>Pseudonocardiales</taxon>
        <taxon>Pseudonocardiaceae</taxon>
        <taxon>Actinokineospora</taxon>
    </lineage>
</organism>
<proteinExistence type="predicted"/>
<comment type="caution">
    <text evidence="1">The sequence shown here is derived from an EMBL/GenBank/DDBJ whole genome shotgun (WGS) entry which is preliminary data.</text>
</comment>
<protein>
    <submittedName>
        <fullName evidence="1">Tyrosine-protein phosphatase</fullName>
        <ecNumber evidence="1">3.1.3.48</ecNumber>
    </submittedName>
</protein>
<dbReference type="Gene3D" id="3.90.190.10">
    <property type="entry name" value="Protein tyrosine phosphatase superfamily"/>
    <property type="match status" value="1"/>
</dbReference>
<dbReference type="SUPFAM" id="SSF52799">
    <property type="entry name" value="(Phosphotyrosine protein) phosphatases II"/>
    <property type="match status" value="1"/>
</dbReference>
<keyword evidence="1" id="KW-0378">Hydrolase</keyword>
<evidence type="ECO:0000313" key="2">
    <source>
        <dbReference type="Proteomes" id="UP001596512"/>
    </source>
</evidence>
<sequence length="230" mass="24769">MTARVVLPGRLPNTRDLGGLRRADGAVLRDRRLVRTAALVGLDAGVADALHDELGPAVYVDLRTDREVDRDGGPDALLERGWRWRRIPVFDLVPDEEQDSLRRCARFMPLYLATAAEVAGLLGDGPVVVGCAVGKDRTGIIMTVLLHWLGVPPADIAADYVRSNGFLADGRHLLPPLWQDPATRLTQVHERFCLGAIDLLGAQGAAAEPPAHLADLDLWTLRSSVGAGSA</sequence>
<keyword evidence="2" id="KW-1185">Reference proteome</keyword>
<dbReference type="EC" id="3.1.3.48" evidence="1"/>